<dbReference type="OrthoDB" id="4350011at2"/>
<gene>
    <name evidence="5" type="ORF">B840_00215</name>
</gene>
<name>A0A0B6TI82_9CORY</name>
<dbReference type="InterPro" id="IPR018060">
    <property type="entry name" value="HTH_AraC"/>
</dbReference>
<dbReference type="SUPFAM" id="SSF46689">
    <property type="entry name" value="Homeodomain-like"/>
    <property type="match status" value="2"/>
</dbReference>
<evidence type="ECO:0000313" key="5">
    <source>
        <dbReference type="EMBL" id="AJK67683.1"/>
    </source>
</evidence>
<keyword evidence="3" id="KW-0804">Transcription</keyword>
<dbReference type="PROSITE" id="PS01124">
    <property type="entry name" value="HTH_ARAC_FAMILY_2"/>
    <property type="match status" value="1"/>
</dbReference>
<dbReference type="Gene3D" id="3.40.50.880">
    <property type="match status" value="1"/>
</dbReference>
<keyword evidence="1" id="KW-0805">Transcription regulation</keyword>
<evidence type="ECO:0000313" key="6">
    <source>
        <dbReference type="Proteomes" id="UP000031928"/>
    </source>
</evidence>
<evidence type="ECO:0000259" key="4">
    <source>
        <dbReference type="PROSITE" id="PS01124"/>
    </source>
</evidence>
<dbReference type="GO" id="GO:0043565">
    <property type="term" value="F:sequence-specific DNA binding"/>
    <property type="evidence" value="ECO:0007669"/>
    <property type="project" value="InterPro"/>
</dbReference>
<dbReference type="Pfam" id="PF01965">
    <property type="entry name" value="DJ-1_PfpI"/>
    <property type="match status" value="1"/>
</dbReference>
<dbReference type="RefSeq" id="WP_042620449.1">
    <property type="nucleotide sequence ID" value="NZ_CP007790.1"/>
</dbReference>
<dbReference type="InterPro" id="IPR029062">
    <property type="entry name" value="Class_I_gatase-like"/>
</dbReference>
<keyword evidence="2" id="KW-0238">DNA-binding</keyword>
<dbReference type="Proteomes" id="UP000031928">
    <property type="component" value="Chromosome"/>
</dbReference>
<evidence type="ECO:0000256" key="1">
    <source>
        <dbReference type="ARBA" id="ARBA00023015"/>
    </source>
</evidence>
<evidence type="ECO:0000256" key="2">
    <source>
        <dbReference type="ARBA" id="ARBA00023125"/>
    </source>
</evidence>
<accession>A0A0B6TI82</accession>
<dbReference type="CDD" id="cd03137">
    <property type="entry name" value="GATase1_AraC_1"/>
    <property type="match status" value="1"/>
</dbReference>
<dbReference type="KEGG" id="cmq:B840_00215"/>
<dbReference type="Gene3D" id="1.10.10.60">
    <property type="entry name" value="Homeodomain-like"/>
    <property type="match status" value="2"/>
</dbReference>
<dbReference type="Pfam" id="PF12833">
    <property type="entry name" value="HTH_18"/>
    <property type="match status" value="1"/>
</dbReference>
<dbReference type="SMART" id="SM00342">
    <property type="entry name" value="HTH_ARAC"/>
    <property type="match status" value="1"/>
</dbReference>
<dbReference type="InterPro" id="IPR002818">
    <property type="entry name" value="DJ-1/PfpI"/>
</dbReference>
<dbReference type="PANTHER" id="PTHR43130:SF3">
    <property type="entry name" value="HTH-TYPE TRANSCRIPTIONAL REGULATOR RV1931C"/>
    <property type="match status" value="1"/>
</dbReference>
<feature type="domain" description="HTH araC/xylS-type" evidence="4">
    <location>
        <begin position="213"/>
        <end position="311"/>
    </location>
</feature>
<dbReference type="EMBL" id="CP007790">
    <property type="protein sequence ID" value="AJK67683.1"/>
    <property type="molecule type" value="Genomic_DNA"/>
</dbReference>
<dbReference type="GO" id="GO:0003700">
    <property type="term" value="F:DNA-binding transcription factor activity"/>
    <property type="evidence" value="ECO:0007669"/>
    <property type="project" value="InterPro"/>
</dbReference>
<sequence length="322" mass="35452">MKITVHAFETIPMFHLSVPLLVFSEVGQLGTAQGWQAQVWSLHGRPVRTAEGVVLGDIHGPEIADHADLLIFPSWPADLPAVDAEITRIIQRAHERGAVIVGLCLGAFPVAASGITDGRSVVTHWGAADQLDQAYPRVRVEPEALYIDHGDVLTSAGTASGLDACLHLVRERLGSRAAAMLARRLVIAPHREGDQAQYIDRPLRGEPVPGPVNEVIDWILENLDQPMTVAAMAERAHMSQRNFTRVFTQITGTTPGKWLTQNRLNHARTLLESTRDSIADIARACGFASPVTFRQNFTAAYSTTPTSYRQRFHENEPHRAYK</sequence>
<organism evidence="5 6">
    <name type="scientific">Corynebacterium marinum DSM 44953</name>
    <dbReference type="NCBI Taxonomy" id="1224162"/>
    <lineage>
        <taxon>Bacteria</taxon>
        <taxon>Bacillati</taxon>
        <taxon>Actinomycetota</taxon>
        <taxon>Actinomycetes</taxon>
        <taxon>Mycobacteriales</taxon>
        <taxon>Corynebacteriaceae</taxon>
        <taxon>Corynebacterium</taxon>
    </lineage>
</organism>
<dbReference type="PANTHER" id="PTHR43130">
    <property type="entry name" value="ARAC-FAMILY TRANSCRIPTIONAL REGULATOR"/>
    <property type="match status" value="1"/>
</dbReference>
<dbReference type="InterPro" id="IPR018062">
    <property type="entry name" value="HTH_AraC-typ_CS"/>
</dbReference>
<dbReference type="AlphaFoldDB" id="A0A0B6TI82"/>
<dbReference type="SUPFAM" id="SSF52317">
    <property type="entry name" value="Class I glutamine amidotransferase-like"/>
    <property type="match status" value="1"/>
</dbReference>
<dbReference type="PROSITE" id="PS00041">
    <property type="entry name" value="HTH_ARAC_FAMILY_1"/>
    <property type="match status" value="1"/>
</dbReference>
<dbReference type="InterPro" id="IPR009057">
    <property type="entry name" value="Homeodomain-like_sf"/>
</dbReference>
<protein>
    <submittedName>
        <fullName evidence="5">AraC family transcriptional regulator</fullName>
    </submittedName>
</protein>
<dbReference type="HOGENOM" id="CLU_000445_59_0_11"/>
<proteinExistence type="predicted"/>
<dbReference type="InterPro" id="IPR052158">
    <property type="entry name" value="INH-QAR"/>
</dbReference>
<reference evidence="5 6" key="1">
    <citation type="submission" date="2014-05" db="EMBL/GenBank/DDBJ databases">
        <title>Complete genome sequence of Corynebacterium marinum DSM 44953.</title>
        <authorList>
            <person name="Schaffert L."/>
            <person name="Albersmeier A."/>
            <person name="Kalinowski J."/>
            <person name="Ruckert C."/>
        </authorList>
    </citation>
    <scope>NUCLEOTIDE SEQUENCE [LARGE SCALE GENOMIC DNA]</scope>
    <source>
        <strain evidence="5 6">DSM 44953</strain>
    </source>
</reference>
<dbReference type="STRING" id="1224162.B840_00215"/>
<keyword evidence="6" id="KW-1185">Reference proteome</keyword>
<evidence type="ECO:0000256" key="3">
    <source>
        <dbReference type="ARBA" id="ARBA00023163"/>
    </source>
</evidence>